<reference evidence="2" key="1">
    <citation type="journal article" date="2020" name="Stud. Mycol.">
        <title>101 Dothideomycetes genomes: a test case for predicting lifestyles and emergence of pathogens.</title>
        <authorList>
            <person name="Haridas S."/>
            <person name="Albert R."/>
            <person name="Binder M."/>
            <person name="Bloem J."/>
            <person name="Labutti K."/>
            <person name="Salamov A."/>
            <person name="Andreopoulos B."/>
            <person name="Baker S."/>
            <person name="Barry K."/>
            <person name="Bills G."/>
            <person name="Bluhm B."/>
            <person name="Cannon C."/>
            <person name="Castanera R."/>
            <person name="Culley D."/>
            <person name="Daum C."/>
            <person name="Ezra D."/>
            <person name="Gonzalez J."/>
            <person name="Henrissat B."/>
            <person name="Kuo A."/>
            <person name="Liang C."/>
            <person name="Lipzen A."/>
            <person name="Lutzoni F."/>
            <person name="Magnuson J."/>
            <person name="Mondo S."/>
            <person name="Nolan M."/>
            <person name="Ohm R."/>
            <person name="Pangilinan J."/>
            <person name="Park H.-J."/>
            <person name="Ramirez L."/>
            <person name="Alfaro M."/>
            <person name="Sun H."/>
            <person name="Tritt A."/>
            <person name="Yoshinaga Y."/>
            <person name="Zwiers L.-H."/>
            <person name="Turgeon B."/>
            <person name="Goodwin S."/>
            <person name="Spatafora J."/>
            <person name="Crous P."/>
            <person name="Grigoriev I."/>
        </authorList>
    </citation>
    <scope>NUCLEOTIDE SEQUENCE</scope>
    <source>
        <strain evidence="2">CBS 101060</strain>
    </source>
</reference>
<organism evidence="2 3">
    <name type="scientific">Patellaria atrata CBS 101060</name>
    <dbReference type="NCBI Taxonomy" id="1346257"/>
    <lineage>
        <taxon>Eukaryota</taxon>
        <taxon>Fungi</taxon>
        <taxon>Dikarya</taxon>
        <taxon>Ascomycota</taxon>
        <taxon>Pezizomycotina</taxon>
        <taxon>Dothideomycetes</taxon>
        <taxon>Dothideomycetes incertae sedis</taxon>
        <taxon>Patellariales</taxon>
        <taxon>Patellariaceae</taxon>
        <taxon>Patellaria</taxon>
    </lineage>
</organism>
<feature type="compositionally biased region" description="Basic and acidic residues" evidence="1">
    <location>
        <begin position="626"/>
        <end position="645"/>
    </location>
</feature>
<comment type="caution">
    <text evidence="2">The sequence shown here is derived from an EMBL/GenBank/DDBJ whole genome shotgun (WGS) entry which is preliminary data.</text>
</comment>
<dbReference type="GO" id="GO:0000445">
    <property type="term" value="C:THO complex part of transcription export complex"/>
    <property type="evidence" value="ECO:0007669"/>
    <property type="project" value="TreeGrafter"/>
</dbReference>
<gene>
    <name evidence="2" type="ORF">M501DRAFT_993989</name>
</gene>
<evidence type="ECO:0000313" key="2">
    <source>
        <dbReference type="EMBL" id="KAF2843135.1"/>
    </source>
</evidence>
<accession>A0A9P4VV34</accession>
<dbReference type="Pfam" id="PF11957">
    <property type="entry name" value="efThoc1"/>
    <property type="match status" value="1"/>
</dbReference>
<protein>
    <submittedName>
        <fullName evidence="2">Nuclear matrix protein</fullName>
    </submittedName>
</protein>
<dbReference type="PANTHER" id="PTHR13265">
    <property type="entry name" value="THO COMPLEX SUBUNIT 1"/>
    <property type="match status" value="1"/>
</dbReference>
<dbReference type="InterPro" id="IPR021861">
    <property type="entry name" value="THO_THOC1"/>
</dbReference>
<feature type="region of interest" description="Disordered" evidence="1">
    <location>
        <begin position="597"/>
        <end position="645"/>
    </location>
</feature>
<feature type="compositionally biased region" description="Polar residues" evidence="1">
    <location>
        <begin position="614"/>
        <end position="625"/>
    </location>
</feature>
<sequence length="645" mass="72319">MAIQVMPSVGAATERIQELLRKAQTIKKSSTIDPPLPAAEFSGPNGLYLGEHVGDRSSQYAVIETAARSCLYEFVASRTIDQPSFVEVWNLLDIVQICGDNGQCDGALVLWLVEELLDSQSIDGCRIVFNYLESRRERIIAKDFLKNKNLIVLRSCNELLRRLSRAEDAVFCGRVFIFLFQSFPLGDKSSVNLRGEFHVENVTTFEDTRPESTTHDDVMDVDSKPLESVLSAEKIEKGTSSEVPTVTVNASDTAGSVIHNKDTKDASNKTLDADTLYPRFWALQHAFSNPPLLFSQEYLEGFKSGLETTLAKFMEVPKIIQAKANDSKKGTKRNHTEMRDDFASTFNPKYLTSKDLFILELSDLAFQRNILVQALIVLDFLLSLSERSKERLSGVTQQKALQYPFTLSKEDTAWTLGMKDEIARYLNKVSARDAREREGPIYHRMVDTVLSRDKNWVRWKLENCPGIKQQPASAQEFIDAKTGAERVCATKRLRATPMGSVDLGFLVDSDIANGMDRLKGPDRYSLPEAESFIKGIAGDDLDLEMAVDEKEKESLQEAKVSKTWRTLRIAYKTKLGMFDKIDDGKALQRLFQPEAMEEAVRDEDGNEAAAEGRVNNSVAEQTGQQEEQRADRASETLEARVEAGT</sequence>
<evidence type="ECO:0000256" key="1">
    <source>
        <dbReference type="SAM" id="MobiDB-lite"/>
    </source>
</evidence>
<dbReference type="Proteomes" id="UP000799429">
    <property type="component" value="Unassembled WGS sequence"/>
</dbReference>
<name>A0A9P4VV34_9PEZI</name>
<dbReference type="PANTHER" id="PTHR13265:SF0">
    <property type="entry name" value="HPR1"/>
    <property type="match status" value="1"/>
</dbReference>
<dbReference type="OrthoDB" id="10257415at2759"/>
<keyword evidence="3" id="KW-1185">Reference proteome</keyword>
<dbReference type="GO" id="GO:0006406">
    <property type="term" value="P:mRNA export from nucleus"/>
    <property type="evidence" value="ECO:0007669"/>
    <property type="project" value="TreeGrafter"/>
</dbReference>
<dbReference type="AlphaFoldDB" id="A0A9P4VV34"/>
<dbReference type="EMBL" id="MU006089">
    <property type="protein sequence ID" value="KAF2843135.1"/>
    <property type="molecule type" value="Genomic_DNA"/>
</dbReference>
<evidence type="ECO:0000313" key="3">
    <source>
        <dbReference type="Proteomes" id="UP000799429"/>
    </source>
</evidence>
<proteinExistence type="predicted"/>